<organism evidence="1 2">
    <name type="scientific">Mesorhabditis belari</name>
    <dbReference type="NCBI Taxonomy" id="2138241"/>
    <lineage>
        <taxon>Eukaryota</taxon>
        <taxon>Metazoa</taxon>
        <taxon>Ecdysozoa</taxon>
        <taxon>Nematoda</taxon>
        <taxon>Chromadorea</taxon>
        <taxon>Rhabditida</taxon>
        <taxon>Rhabditina</taxon>
        <taxon>Rhabditomorpha</taxon>
        <taxon>Rhabditoidea</taxon>
        <taxon>Rhabditidae</taxon>
        <taxon>Mesorhabditinae</taxon>
        <taxon>Mesorhabditis</taxon>
    </lineage>
</organism>
<dbReference type="Proteomes" id="UP000887575">
    <property type="component" value="Unassembled WGS sequence"/>
</dbReference>
<protein>
    <submittedName>
        <fullName evidence="2">Uncharacterized protein</fullName>
    </submittedName>
</protein>
<reference evidence="2" key="1">
    <citation type="submission" date="2024-02" db="UniProtKB">
        <authorList>
            <consortium name="WormBaseParasite"/>
        </authorList>
    </citation>
    <scope>IDENTIFICATION</scope>
</reference>
<evidence type="ECO:0000313" key="1">
    <source>
        <dbReference type="Proteomes" id="UP000887575"/>
    </source>
</evidence>
<accession>A0AAF3EDR5</accession>
<keyword evidence="1" id="KW-1185">Reference proteome</keyword>
<name>A0AAF3EDR5_9BILA</name>
<proteinExistence type="predicted"/>
<sequence>MIGWEEGFRDPKLTARRMSRVRIGIGAFIRFCHPVQLSRDISYYINKAREDHNSTHAEIWAATVVLQRLLVWNGVWEENGKEKKRVKSTGPGR</sequence>
<dbReference type="AlphaFoldDB" id="A0AAF3EDR5"/>
<dbReference type="WBParaSite" id="MBELARI_LOCUS12113">
    <property type="protein sequence ID" value="MBELARI_LOCUS12113"/>
    <property type="gene ID" value="MBELARI_LOCUS12113"/>
</dbReference>
<evidence type="ECO:0000313" key="2">
    <source>
        <dbReference type="WBParaSite" id="MBELARI_LOCUS12113"/>
    </source>
</evidence>